<organism evidence="1">
    <name type="scientific">Prunus dulcis</name>
    <name type="common">Almond</name>
    <name type="synonym">Amygdalus dulcis</name>
    <dbReference type="NCBI Taxonomy" id="3755"/>
    <lineage>
        <taxon>Eukaryota</taxon>
        <taxon>Viridiplantae</taxon>
        <taxon>Streptophyta</taxon>
        <taxon>Embryophyta</taxon>
        <taxon>Tracheophyta</taxon>
        <taxon>Spermatophyta</taxon>
        <taxon>Magnoliopsida</taxon>
        <taxon>eudicotyledons</taxon>
        <taxon>Gunneridae</taxon>
        <taxon>Pentapetalae</taxon>
        <taxon>rosids</taxon>
        <taxon>fabids</taxon>
        <taxon>Rosales</taxon>
        <taxon>Rosaceae</taxon>
        <taxon>Amygdaloideae</taxon>
        <taxon>Amygdaleae</taxon>
        <taxon>Prunus</taxon>
    </lineage>
</organism>
<reference evidence="1" key="1">
    <citation type="journal article" date="2019" name="Science">
        <title>Mutation of a bHLH transcription factor allowed almond domestication.</title>
        <authorList>
            <person name="Sanchez-Perez R."/>
            <person name="Pavan S."/>
            <person name="Mazzeo R."/>
            <person name="Moldovan C."/>
            <person name="Aiese Cigliano R."/>
            <person name="Del Cueto J."/>
            <person name="Ricciardi F."/>
            <person name="Lotti C."/>
            <person name="Ricciardi L."/>
            <person name="Dicenta F."/>
            <person name="Lopez-Marques R.L."/>
            <person name="Lindberg Moller B."/>
        </authorList>
    </citation>
    <scope>NUCLEOTIDE SEQUENCE</scope>
</reference>
<evidence type="ECO:0000313" key="1">
    <source>
        <dbReference type="EMBL" id="BBG96813.1"/>
    </source>
</evidence>
<accession>A0A4Y1QY79</accession>
<proteinExistence type="predicted"/>
<dbReference type="AlphaFoldDB" id="A0A4Y1QY79"/>
<dbReference type="EMBL" id="AP019298">
    <property type="protein sequence ID" value="BBG96813.1"/>
    <property type="molecule type" value="Genomic_DNA"/>
</dbReference>
<sequence>MGVPKVYESAKRIFQNRIRPEGCIAERWSAFKPEDGSFEAIIRLHSSLVDHDLLNQTHLYVLENTEEGNMIHIKTTYPKFKREQSGCKISTIALSFNGSTLSSK</sequence>
<name>A0A4Y1QY79_PRUDU</name>
<gene>
    <name evidence="1" type="ORF">Prudu_005737</name>
</gene>
<protein>
    <submittedName>
        <fullName evidence="1">Uncharacterized protein</fullName>
    </submittedName>
</protein>